<dbReference type="CDD" id="cd00590">
    <property type="entry name" value="RRM_SF"/>
    <property type="match status" value="1"/>
</dbReference>
<reference evidence="3" key="1">
    <citation type="journal article" date="2018" name="Nat. Microbiol.">
        <title>Leveraging single-cell genomics to expand the fungal tree of life.</title>
        <authorList>
            <person name="Ahrendt S.R."/>
            <person name="Quandt C.A."/>
            <person name="Ciobanu D."/>
            <person name="Clum A."/>
            <person name="Salamov A."/>
            <person name="Andreopoulos B."/>
            <person name="Cheng J.F."/>
            <person name="Woyke T."/>
            <person name="Pelin A."/>
            <person name="Henrissat B."/>
            <person name="Reynolds N.K."/>
            <person name="Benny G.L."/>
            <person name="Smith M.E."/>
            <person name="James T.Y."/>
            <person name="Grigoriev I.V."/>
        </authorList>
    </citation>
    <scope>NUCLEOTIDE SEQUENCE [LARGE SCALE GENOMIC DNA]</scope>
    <source>
        <strain evidence="3">RSA 1356</strain>
    </source>
</reference>
<evidence type="ECO:0000313" key="3">
    <source>
        <dbReference type="Proteomes" id="UP000271241"/>
    </source>
</evidence>
<dbReference type="GO" id="GO:0003676">
    <property type="term" value="F:nucleic acid binding"/>
    <property type="evidence" value="ECO:0007669"/>
    <property type="project" value="InterPro"/>
</dbReference>
<organism evidence="2 3">
    <name type="scientific">Thamnocephalis sphaerospora</name>
    <dbReference type="NCBI Taxonomy" id="78915"/>
    <lineage>
        <taxon>Eukaryota</taxon>
        <taxon>Fungi</taxon>
        <taxon>Fungi incertae sedis</taxon>
        <taxon>Zoopagomycota</taxon>
        <taxon>Zoopagomycotina</taxon>
        <taxon>Zoopagomycetes</taxon>
        <taxon>Zoopagales</taxon>
        <taxon>Sigmoideomycetaceae</taxon>
        <taxon>Thamnocephalis</taxon>
    </lineage>
</organism>
<proteinExistence type="predicted"/>
<feature type="region of interest" description="Disordered" evidence="1">
    <location>
        <begin position="1"/>
        <end position="25"/>
    </location>
</feature>
<evidence type="ECO:0000256" key="1">
    <source>
        <dbReference type="SAM" id="MobiDB-lite"/>
    </source>
</evidence>
<gene>
    <name evidence="2" type="ORF">THASP1DRAFT_24319</name>
</gene>
<keyword evidence="3" id="KW-1185">Reference proteome</keyword>
<dbReference type="Gene3D" id="3.30.70.330">
    <property type="match status" value="1"/>
</dbReference>
<dbReference type="InterPro" id="IPR035979">
    <property type="entry name" value="RBD_domain_sf"/>
</dbReference>
<dbReference type="InterPro" id="IPR012677">
    <property type="entry name" value="Nucleotide-bd_a/b_plait_sf"/>
</dbReference>
<name>A0A4P9XQI6_9FUNG</name>
<feature type="compositionally biased region" description="Polar residues" evidence="1">
    <location>
        <begin position="9"/>
        <end position="18"/>
    </location>
</feature>
<dbReference type="AlphaFoldDB" id="A0A4P9XQI6"/>
<dbReference type="Proteomes" id="UP000271241">
    <property type="component" value="Unassembled WGS sequence"/>
</dbReference>
<sequence>MGARAISASARQNTSRTARPTDPKAMRRNWARPDKALPIKLNLDMLQRMTGSQANPTTMVVLQGVTPSATKRDLLYLVRRAQVDESKVKSTIFQRGEPRMESMGRACITFDSVEAASLFIVGAHNSYLGGRRLHAKFTDIVPFSDQLEVSGASGCSVLLVGMPPRMRDSEVYRLVRELNISIDGEPTVTLLPSTYDTAKSRFVVQLANEEEAHRFVRRIQNYPYLSRNGDNKYLLEAEVIY</sequence>
<dbReference type="EMBL" id="KZ992703">
    <property type="protein sequence ID" value="RKP07550.1"/>
    <property type="molecule type" value="Genomic_DNA"/>
</dbReference>
<dbReference type="OrthoDB" id="5541797at2759"/>
<accession>A0A4P9XQI6</accession>
<protein>
    <recommendedName>
        <fullName evidence="4">RRM domain-containing protein</fullName>
    </recommendedName>
</protein>
<dbReference type="SUPFAM" id="SSF54928">
    <property type="entry name" value="RNA-binding domain, RBD"/>
    <property type="match status" value="1"/>
</dbReference>
<evidence type="ECO:0008006" key="4">
    <source>
        <dbReference type="Google" id="ProtNLM"/>
    </source>
</evidence>
<evidence type="ECO:0000313" key="2">
    <source>
        <dbReference type="EMBL" id="RKP07550.1"/>
    </source>
</evidence>